<organism evidence="3 4">
    <name type="scientific">Devosia marina</name>
    <dbReference type="NCBI Taxonomy" id="2683198"/>
    <lineage>
        <taxon>Bacteria</taxon>
        <taxon>Pseudomonadati</taxon>
        <taxon>Pseudomonadota</taxon>
        <taxon>Alphaproteobacteria</taxon>
        <taxon>Hyphomicrobiales</taxon>
        <taxon>Devosiaceae</taxon>
        <taxon>Devosia</taxon>
    </lineage>
</organism>
<proteinExistence type="predicted"/>
<sequence>MRISIALLISACLACLPAQAGETAWQEIAPGVAVRLISAGAPDASGKALFALEIDMPEDTKTYWRVPGETGLPLELDFAGSRGVTLVDQHWPLPQREKVAGYLDYVYYGHTVLPLELAVASEDGLVDIEATLGVCSDICVPAQARLTLPLAEMAPDSANALRIDQALADVPIAWDGAAQPIGAATLLLDAGAIAVEIDPTLLDPSSLIAATDLDGPLFGAPQKSPQDNLVLLPILGKTDNSALEGMEVEFSFMSPRGAYQVSRTLETGPDADVDELAE</sequence>
<evidence type="ECO:0000259" key="2">
    <source>
        <dbReference type="Pfam" id="PF11412"/>
    </source>
</evidence>
<evidence type="ECO:0000313" key="3">
    <source>
        <dbReference type="EMBL" id="MVT00522.1"/>
    </source>
</evidence>
<feature type="signal peptide" evidence="1">
    <location>
        <begin position="1"/>
        <end position="20"/>
    </location>
</feature>
<comment type="caution">
    <text evidence="3">The sequence shown here is derived from an EMBL/GenBank/DDBJ whole genome shotgun (WGS) entry which is preliminary data.</text>
</comment>
<dbReference type="InterPro" id="IPR028250">
    <property type="entry name" value="DsbDN"/>
</dbReference>
<keyword evidence="1" id="KW-0732">Signal</keyword>
<name>A0A7X3K4L9_9HYPH</name>
<dbReference type="EMBL" id="WQRF01000007">
    <property type="protein sequence ID" value="MVT00522.1"/>
    <property type="molecule type" value="Genomic_DNA"/>
</dbReference>
<reference evidence="3 4" key="1">
    <citation type="submission" date="2019-12" db="EMBL/GenBank/DDBJ databases">
        <title>Devosia maris sp. nov., isolated from the deep seawater.</title>
        <authorList>
            <person name="Liu Y."/>
        </authorList>
    </citation>
    <scope>NUCLEOTIDE SEQUENCE [LARGE SCALE GENOMIC DNA]</scope>
    <source>
        <strain evidence="3 4">L53-10-65</strain>
    </source>
</reference>
<protein>
    <recommendedName>
        <fullName evidence="2">Thiol:disulfide interchange protein DsbD N-terminal domain-containing protein</fullName>
    </recommendedName>
</protein>
<evidence type="ECO:0000313" key="4">
    <source>
        <dbReference type="Proteomes" id="UP000438106"/>
    </source>
</evidence>
<dbReference type="Proteomes" id="UP000438106">
    <property type="component" value="Unassembled WGS sequence"/>
</dbReference>
<feature type="domain" description="Thiol:disulfide interchange protein DsbD N-terminal" evidence="2">
    <location>
        <begin position="47"/>
        <end position="148"/>
    </location>
</feature>
<dbReference type="RefSeq" id="WP_157291309.1">
    <property type="nucleotide sequence ID" value="NZ_WQRF01000007.1"/>
</dbReference>
<gene>
    <name evidence="3" type="ORF">GO014_15970</name>
</gene>
<keyword evidence="4" id="KW-1185">Reference proteome</keyword>
<evidence type="ECO:0000256" key="1">
    <source>
        <dbReference type="SAM" id="SignalP"/>
    </source>
</evidence>
<dbReference type="AlphaFoldDB" id="A0A7X3K4L9"/>
<dbReference type="Pfam" id="PF11412">
    <property type="entry name" value="DsbD_N"/>
    <property type="match status" value="1"/>
</dbReference>
<feature type="chain" id="PRO_5030998308" description="Thiol:disulfide interchange protein DsbD N-terminal domain-containing protein" evidence="1">
    <location>
        <begin position="21"/>
        <end position="278"/>
    </location>
</feature>
<accession>A0A7X3K4L9</accession>